<feature type="transmembrane region" description="Helical" evidence="9">
    <location>
        <begin position="501"/>
        <end position="521"/>
    </location>
</feature>
<evidence type="ECO:0000256" key="9">
    <source>
        <dbReference type="SAM" id="Phobius"/>
    </source>
</evidence>
<feature type="compositionally biased region" description="Low complexity" evidence="8">
    <location>
        <begin position="1178"/>
        <end position="1195"/>
    </location>
</feature>
<organism evidence="10 11">
    <name type="scientific">Williamsia sterculiae</name>
    <dbReference type="NCBI Taxonomy" id="1344003"/>
    <lineage>
        <taxon>Bacteria</taxon>
        <taxon>Bacillati</taxon>
        <taxon>Actinomycetota</taxon>
        <taxon>Actinomycetes</taxon>
        <taxon>Mycobacteriales</taxon>
        <taxon>Nocardiaceae</taxon>
        <taxon>Williamsia</taxon>
    </lineage>
</organism>
<feature type="transmembrane region" description="Helical" evidence="9">
    <location>
        <begin position="303"/>
        <end position="325"/>
    </location>
</feature>
<dbReference type="CDD" id="cd13123">
    <property type="entry name" value="MATE_MurJ_like"/>
    <property type="match status" value="1"/>
</dbReference>
<evidence type="ECO:0000256" key="6">
    <source>
        <dbReference type="ARBA" id="ARBA00022989"/>
    </source>
</evidence>
<evidence type="ECO:0000313" key="11">
    <source>
        <dbReference type="Proteomes" id="UP000186218"/>
    </source>
</evidence>
<feature type="region of interest" description="Disordered" evidence="8">
    <location>
        <begin position="1033"/>
        <end position="1060"/>
    </location>
</feature>
<feature type="transmembrane region" description="Helical" evidence="9">
    <location>
        <begin position="192"/>
        <end position="215"/>
    </location>
</feature>
<feature type="region of interest" description="Disordered" evidence="8">
    <location>
        <begin position="1"/>
        <end position="113"/>
    </location>
</feature>
<dbReference type="Gene3D" id="1.10.510.10">
    <property type="entry name" value="Transferase(Phosphotransferase) domain 1"/>
    <property type="match status" value="1"/>
</dbReference>
<keyword evidence="5" id="KW-0573">Peptidoglycan synthesis</keyword>
<feature type="compositionally biased region" description="Low complexity" evidence="8">
    <location>
        <begin position="80"/>
        <end position="97"/>
    </location>
</feature>
<dbReference type="EMBL" id="FTNT01000005">
    <property type="protein sequence ID" value="SIR99391.1"/>
    <property type="molecule type" value="Genomic_DNA"/>
</dbReference>
<comment type="subcellular location">
    <subcellularLocation>
        <location evidence="1">Cell membrane</location>
        <topology evidence="1">Multi-pass membrane protein</topology>
    </subcellularLocation>
</comment>
<name>A0A1N7FGC8_9NOCA</name>
<evidence type="ECO:0000256" key="7">
    <source>
        <dbReference type="ARBA" id="ARBA00023136"/>
    </source>
</evidence>
<dbReference type="GO" id="GO:0009252">
    <property type="term" value="P:peptidoglycan biosynthetic process"/>
    <property type="evidence" value="ECO:0007669"/>
    <property type="project" value="UniProtKB-KW"/>
</dbReference>
<dbReference type="GO" id="GO:0015648">
    <property type="term" value="F:lipid-linked peptidoglycan transporter activity"/>
    <property type="evidence" value="ECO:0007669"/>
    <property type="project" value="TreeGrafter"/>
</dbReference>
<dbReference type="GO" id="GO:0034204">
    <property type="term" value="P:lipid translocation"/>
    <property type="evidence" value="ECO:0007669"/>
    <property type="project" value="TreeGrafter"/>
</dbReference>
<keyword evidence="6 9" id="KW-1133">Transmembrane helix</keyword>
<dbReference type="InterPro" id="IPR051050">
    <property type="entry name" value="Lipid_II_flippase_MurJ/MviN"/>
</dbReference>
<evidence type="ECO:0000256" key="8">
    <source>
        <dbReference type="SAM" id="MobiDB-lite"/>
    </source>
</evidence>
<protein>
    <submittedName>
        <fullName evidence="10">Putative peptidoglycan lipid II flippase</fullName>
    </submittedName>
</protein>
<dbReference type="Proteomes" id="UP000186218">
    <property type="component" value="Unassembled WGS sequence"/>
</dbReference>
<dbReference type="GO" id="GO:0005886">
    <property type="term" value="C:plasma membrane"/>
    <property type="evidence" value="ECO:0007669"/>
    <property type="project" value="UniProtKB-SubCell"/>
</dbReference>
<dbReference type="InterPro" id="IPR004268">
    <property type="entry name" value="MurJ"/>
</dbReference>
<dbReference type="PANTHER" id="PTHR47019:SF1">
    <property type="entry name" value="LIPID II FLIPPASE MURJ"/>
    <property type="match status" value="1"/>
</dbReference>
<feature type="transmembrane region" description="Helical" evidence="9">
    <location>
        <begin position="429"/>
        <end position="449"/>
    </location>
</feature>
<feature type="compositionally biased region" description="Pro residues" evidence="8">
    <location>
        <begin position="795"/>
        <end position="808"/>
    </location>
</feature>
<evidence type="ECO:0000256" key="4">
    <source>
        <dbReference type="ARBA" id="ARBA00022960"/>
    </source>
</evidence>
<reference evidence="10 11" key="1">
    <citation type="submission" date="2017-01" db="EMBL/GenBank/DDBJ databases">
        <authorList>
            <person name="Mah S.A."/>
            <person name="Swanson W.J."/>
            <person name="Moy G.W."/>
            <person name="Vacquier V.D."/>
        </authorList>
    </citation>
    <scope>NUCLEOTIDE SEQUENCE [LARGE SCALE GENOMIC DNA]</scope>
    <source>
        <strain evidence="10 11">CPCC 203464</strain>
    </source>
</reference>
<feature type="transmembrane region" description="Helical" evidence="9">
    <location>
        <begin position="527"/>
        <end position="550"/>
    </location>
</feature>
<feature type="region of interest" description="Disordered" evidence="8">
    <location>
        <begin position="1110"/>
        <end position="1136"/>
    </location>
</feature>
<feature type="transmembrane region" description="Helical" evidence="9">
    <location>
        <begin position="604"/>
        <end position="623"/>
    </location>
</feature>
<feature type="transmembrane region" description="Helical" evidence="9">
    <location>
        <begin position="160"/>
        <end position="180"/>
    </location>
</feature>
<feature type="transmembrane region" description="Helical" evidence="9">
    <location>
        <begin position="390"/>
        <end position="408"/>
    </location>
</feature>
<keyword evidence="4" id="KW-0133">Cell shape</keyword>
<feature type="region of interest" description="Disordered" evidence="8">
    <location>
        <begin position="721"/>
        <end position="833"/>
    </location>
</feature>
<evidence type="ECO:0000256" key="3">
    <source>
        <dbReference type="ARBA" id="ARBA00022692"/>
    </source>
</evidence>
<feature type="transmembrane region" description="Helical" evidence="9">
    <location>
        <begin position="1141"/>
        <end position="1163"/>
    </location>
</feature>
<feature type="transmembrane region" description="Helical" evidence="9">
    <location>
        <begin position="133"/>
        <end position="154"/>
    </location>
</feature>
<proteinExistence type="predicted"/>
<feature type="compositionally biased region" description="Low complexity" evidence="8">
    <location>
        <begin position="15"/>
        <end position="30"/>
    </location>
</feature>
<feature type="region of interest" description="Disordered" evidence="8">
    <location>
        <begin position="1178"/>
        <end position="1205"/>
    </location>
</feature>
<evidence type="ECO:0000313" key="10">
    <source>
        <dbReference type="EMBL" id="SIR99391.1"/>
    </source>
</evidence>
<keyword evidence="7 9" id="KW-0472">Membrane</keyword>
<keyword evidence="3 9" id="KW-0812">Transmembrane</keyword>
<dbReference type="CDD" id="cd13973">
    <property type="entry name" value="PK_MviN-like"/>
    <property type="match status" value="1"/>
</dbReference>
<keyword evidence="11" id="KW-1185">Reference proteome</keyword>
<dbReference type="RefSeq" id="WP_407701210.1">
    <property type="nucleotide sequence ID" value="NZ_FTNT01000005.1"/>
</dbReference>
<dbReference type="Pfam" id="PF03023">
    <property type="entry name" value="MurJ"/>
    <property type="match status" value="1"/>
</dbReference>
<feature type="transmembrane region" description="Helical" evidence="9">
    <location>
        <begin position="345"/>
        <end position="370"/>
    </location>
</feature>
<dbReference type="STRING" id="1344003.SAMN05445060_2044"/>
<evidence type="ECO:0000256" key="1">
    <source>
        <dbReference type="ARBA" id="ARBA00004651"/>
    </source>
</evidence>
<feature type="transmembrane region" description="Helical" evidence="9">
    <location>
        <begin position="271"/>
        <end position="291"/>
    </location>
</feature>
<evidence type="ECO:0000256" key="2">
    <source>
        <dbReference type="ARBA" id="ARBA00022475"/>
    </source>
</evidence>
<evidence type="ECO:0000256" key="5">
    <source>
        <dbReference type="ARBA" id="ARBA00022984"/>
    </source>
</evidence>
<keyword evidence="2" id="KW-1003">Cell membrane</keyword>
<feature type="transmembrane region" description="Helical" evidence="9">
    <location>
        <begin position="469"/>
        <end position="489"/>
    </location>
</feature>
<feature type="transmembrane region" description="Helical" evidence="9">
    <location>
        <begin position="562"/>
        <end position="584"/>
    </location>
</feature>
<dbReference type="Gene3D" id="3.30.200.20">
    <property type="entry name" value="Phosphorylase Kinase, domain 1"/>
    <property type="match status" value="1"/>
</dbReference>
<dbReference type="GO" id="GO:0008360">
    <property type="term" value="P:regulation of cell shape"/>
    <property type="evidence" value="ECO:0007669"/>
    <property type="project" value="UniProtKB-KW"/>
</dbReference>
<sequence length="1350" mass="140232">MTDRHSSGHGGDPDTSPSVSGSESSPVTGSGRRAAPRRVLPGAGPDPRAATPADPQASPTGSTRRRRQVGAQTTVPGPVADTPTAGGSTAGTPTAVADPPEAPARRRDQGDAGVLRTSGSIAIATLTSRITGFIRTVLVLAMLGPAVASSFQAAYVLPNMVAEVVLGAVLTAIVIPVLVRAEAEDDDGGAGFINRIFTVASLLLGAATVIALIAAPLLTLLNLGDGKVNRPLATGLAYLLLPEILFYGMSALFIAILNMKGLFKPGAWAPVLNNIVQIVTLVAYAVAPGDISLNPVRMGDTKLLILGIGTTLGVVAQATVLLPHLRRAGVRLRWQWGIDDRLKKFGNMALAIVFYVAVLQVGLIITYRIAAHATASGVSVYATHWQLLQLPYGVLGVTILTAIMPRLSRNAAAKDTNAVVDDLSLATRLTMVALVPVISFMTFFGPAIALAVFNFGKFDTHAADQLGSVLSWGAFTMIPYAMTLVQLRVFYAREDAWTPTLMVVGITAVKVVASYLGPVLFSDPELVVRWLALSNGLGYLVGAVVGHWLLRRRLGDVRMTNVSRTTALVLIAGIASSAVIWALSKASGLSGLASGHGKIGSICYLLLTAVFALGLAYLALVALRVPDVIAISVSLRRVLGRFIPALAPTSTPDTEVAPTMTVQFPRINGDEALPYSGQVQVLRRFDQGTASWQAYSEHSGGAVGTVRPGMPRDLRYRRRGVGQVADRNAPGAGSPTDRTGPEGTVDTSAGSGPVARPSRPSAAEETRRFAAITTPDAPVTGATDAAPADRSTPAPSTPEVPGVVPPASGPSTPVGGPRTPAAADHTDSVRRGPRLIPGAAVAGGRYRLLQHHGGSRGLQFWRARDINLDRDVGLTFVDAEQIAPPVDPDDRGSARREGPQAVLSRTLRLGRVNSSGIARVLDVVRGSSGGIVVSEWVPGSSLAEVAKTNPSPVGAARAVRALAAAAEAAHRTGTSLSIDHPDRIRISSDGNAVLAFPGTLAGDANSQDVRGLGAVLYALLLAHWPLDPETGAGLATSRDVSEPIGGLPVAEPDDDGKPVEPRAARTEVPFEISAVAARALQGDSGIRTAATVQHVLDQATVLDQKTDLLPVVDSDRQEPTSNVSRAHDRGGRPQRKRSMRALGLIGGAVLLSLFLIIALIVWLSGGLDSDSSSGDIDSQLFPTTSAAATPSSSGPRPAPAAPAGPVTLTSVALKDYSNQPPDSSANLPNVLTGASPSWRTDAYRGGPQFGNLKSGLGLIFTMQRSAPLTKVTIRTDTPGAQVQIRTAPSPGASFDDTTQVAAAALDSTSTDITIANPRATQYFLVWITALPRGATSSTYQAGITQVTAAS</sequence>
<feature type="transmembrane region" description="Helical" evidence="9">
    <location>
        <begin position="235"/>
        <end position="259"/>
    </location>
</feature>
<dbReference type="PANTHER" id="PTHR47019">
    <property type="entry name" value="LIPID II FLIPPASE MURJ"/>
    <property type="match status" value="1"/>
</dbReference>
<accession>A0A1N7FGC8</accession>
<dbReference type="PRINTS" id="PR01806">
    <property type="entry name" value="VIRFACTRMVIN"/>
</dbReference>
<gene>
    <name evidence="10" type="ORF">SAMN05445060_2044</name>
</gene>